<protein>
    <recommendedName>
        <fullName evidence="1">Ribosome maturation protein SDO1/SBDS N-terminal domain-containing protein</fullName>
    </recommendedName>
</protein>
<dbReference type="EMBL" id="KV453850">
    <property type="protein sequence ID" value="ODV86491.1"/>
    <property type="molecule type" value="Genomic_DNA"/>
</dbReference>
<dbReference type="Proteomes" id="UP000094801">
    <property type="component" value="Unassembled WGS sequence"/>
</dbReference>
<dbReference type="InterPro" id="IPR036786">
    <property type="entry name" value="Ribosome_mat_SBDS_N_sf"/>
</dbReference>
<dbReference type="AlphaFoldDB" id="A0A1E4T432"/>
<feature type="non-terminal residue" evidence="2">
    <location>
        <position position="106"/>
    </location>
</feature>
<dbReference type="SUPFAM" id="SSF89895">
    <property type="entry name" value="FYSH domain"/>
    <property type="match status" value="1"/>
</dbReference>
<evidence type="ECO:0000259" key="1">
    <source>
        <dbReference type="Pfam" id="PF01172"/>
    </source>
</evidence>
<dbReference type="OrthoDB" id="2567806at2759"/>
<sequence length="106" mass="11547">PLKLVYKGKKSETFIIFVDSSEALESYKANPKTTPLTEVVSNFHIYKTITGQGAEGQLESASKLELADEFDDETVEKILPVILQEGTLQHAGIGGKKFSSKNDSNG</sequence>
<dbReference type="STRING" id="983967.A0A1E4T432"/>
<keyword evidence="3" id="KW-1185">Reference proteome</keyword>
<reference evidence="3" key="1">
    <citation type="submission" date="2016-04" db="EMBL/GenBank/DDBJ databases">
        <title>Comparative genomics of biotechnologically important yeasts.</title>
        <authorList>
            <consortium name="DOE Joint Genome Institute"/>
            <person name="Riley R."/>
            <person name="Haridas S."/>
            <person name="Wolfe K.H."/>
            <person name="Lopes M.R."/>
            <person name="Hittinger C.T."/>
            <person name="Goker M."/>
            <person name="Salamov A."/>
            <person name="Wisecaver J."/>
            <person name="Long T.M."/>
            <person name="Aerts A.L."/>
            <person name="Barry K."/>
            <person name="Choi C."/>
            <person name="Clum A."/>
            <person name="Coughlan A.Y."/>
            <person name="Deshpande S."/>
            <person name="Douglass A.P."/>
            <person name="Hanson S.J."/>
            <person name="Klenk H.-P."/>
            <person name="Labutti K."/>
            <person name="Lapidus A."/>
            <person name="Lindquist E."/>
            <person name="Lipzen A."/>
            <person name="Meier-Kolthoff J.P."/>
            <person name="Ohm R.A."/>
            <person name="Otillar R.P."/>
            <person name="Pangilinan J."/>
            <person name="Peng Y."/>
            <person name="Rokas A."/>
            <person name="Rosa C.A."/>
            <person name="Scheuner C."/>
            <person name="Sibirny A.A."/>
            <person name="Slot J.C."/>
            <person name="Stielow J.B."/>
            <person name="Sun H."/>
            <person name="Kurtzman C.P."/>
            <person name="Blackwell M."/>
            <person name="Grigoriev I.V."/>
            <person name="Jeffries T.W."/>
        </authorList>
    </citation>
    <scope>NUCLEOTIDE SEQUENCE [LARGE SCALE GENOMIC DNA]</scope>
    <source>
        <strain evidence="3">NRRL YB-2248</strain>
    </source>
</reference>
<accession>A0A1E4T432</accession>
<name>A0A1E4T432_9ASCO</name>
<dbReference type="Gene3D" id="3.30.1250.10">
    <property type="entry name" value="Ribosome maturation protein SBDS, N-terminal domain"/>
    <property type="match status" value="1"/>
</dbReference>
<feature type="domain" description="Ribosome maturation protein SDO1/SBDS N-terminal" evidence="1">
    <location>
        <begin position="3"/>
        <end position="90"/>
    </location>
</feature>
<feature type="non-terminal residue" evidence="2">
    <location>
        <position position="1"/>
    </location>
</feature>
<dbReference type="InterPro" id="IPR019783">
    <property type="entry name" value="SDO1/SBDS_N"/>
</dbReference>
<organism evidence="2 3">
    <name type="scientific">[Candida] arabinofermentans NRRL YB-2248</name>
    <dbReference type="NCBI Taxonomy" id="983967"/>
    <lineage>
        <taxon>Eukaryota</taxon>
        <taxon>Fungi</taxon>
        <taxon>Dikarya</taxon>
        <taxon>Ascomycota</taxon>
        <taxon>Saccharomycotina</taxon>
        <taxon>Pichiomycetes</taxon>
        <taxon>Pichiales</taxon>
        <taxon>Pichiaceae</taxon>
        <taxon>Ogataea</taxon>
        <taxon>Ogataea/Candida clade</taxon>
    </lineage>
</organism>
<evidence type="ECO:0000313" key="2">
    <source>
        <dbReference type="EMBL" id="ODV86491.1"/>
    </source>
</evidence>
<evidence type="ECO:0000313" key="3">
    <source>
        <dbReference type="Proteomes" id="UP000094801"/>
    </source>
</evidence>
<gene>
    <name evidence="2" type="ORF">CANARDRAFT_189008</name>
</gene>
<proteinExistence type="predicted"/>
<dbReference type="Pfam" id="PF01172">
    <property type="entry name" value="SBDS_N"/>
    <property type="match status" value="1"/>
</dbReference>